<dbReference type="Pfam" id="PF14299">
    <property type="entry name" value="PP2"/>
    <property type="match status" value="1"/>
</dbReference>
<accession>A0AAD8I0T2</accession>
<dbReference type="Proteomes" id="UP001237642">
    <property type="component" value="Unassembled WGS sequence"/>
</dbReference>
<dbReference type="PANTHER" id="PTHR32278">
    <property type="entry name" value="F-BOX DOMAIN-CONTAINING PROTEIN"/>
    <property type="match status" value="1"/>
</dbReference>
<name>A0AAD8I0T2_9APIA</name>
<evidence type="ECO:0000313" key="3">
    <source>
        <dbReference type="Proteomes" id="UP001237642"/>
    </source>
</evidence>
<dbReference type="InterPro" id="IPR001810">
    <property type="entry name" value="F-box_dom"/>
</dbReference>
<dbReference type="InterPro" id="IPR025886">
    <property type="entry name" value="PP2-like"/>
</dbReference>
<protein>
    <submittedName>
        <fullName evidence="2">F-box domain, Phloem protein 2-like protein</fullName>
    </submittedName>
</protein>
<dbReference type="EMBL" id="JAUIZM010000007">
    <property type="protein sequence ID" value="KAK1376379.1"/>
    <property type="molecule type" value="Genomic_DNA"/>
</dbReference>
<evidence type="ECO:0000313" key="2">
    <source>
        <dbReference type="EMBL" id="KAK1376379.1"/>
    </source>
</evidence>
<proteinExistence type="predicted"/>
<reference evidence="2" key="2">
    <citation type="submission" date="2023-05" db="EMBL/GenBank/DDBJ databases">
        <authorList>
            <person name="Schelkunov M.I."/>
        </authorList>
    </citation>
    <scope>NUCLEOTIDE SEQUENCE</scope>
    <source>
        <strain evidence="2">Hsosn_3</strain>
        <tissue evidence="2">Leaf</tissue>
    </source>
</reference>
<comment type="caution">
    <text evidence="2">The sequence shown here is derived from an EMBL/GenBank/DDBJ whole genome shotgun (WGS) entry which is preliminary data.</text>
</comment>
<gene>
    <name evidence="2" type="ORF">POM88_032572</name>
</gene>
<dbReference type="AlphaFoldDB" id="A0AAD8I0T2"/>
<dbReference type="SUPFAM" id="SSF81383">
    <property type="entry name" value="F-box domain"/>
    <property type="match status" value="1"/>
</dbReference>
<dbReference type="InterPro" id="IPR036047">
    <property type="entry name" value="F-box-like_dom_sf"/>
</dbReference>
<evidence type="ECO:0000259" key="1">
    <source>
        <dbReference type="Pfam" id="PF00646"/>
    </source>
</evidence>
<keyword evidence="3" id="KW-1185">Reference proteome</keyword>
<reference evidence="2" key="1">
    <citation type="submission" date="2023-02" db="EMBL/GenBank/DDBJ databases">
        <title>Genome of toxic invasive species Heracleum sosnowskyi carries increased number of genes despite the absence of recent whole-genome duplications.</title>
        <authorList>
            <person name="Schelkunov M."/>
            <person name="Shtratnikova V."/>
            <person name="Makarenko M."/>
            <person name="Klepikova A."/>
            <person name="Omelchenko D."/>
            <person name="Novikova G."/>
            <person name="Obukhova E."/>
            <person name="Bogdanov V."/>
            <person name="Penin A."/>
            <person name="Logacheva M."/>
        </authorList>
    </citation>
    <scope>NUCLEOTIDE SEQUENCE</scope>
    <source>
        <strain evidence="2">Hsosn_3</strain>
        <tissue evidence="2">Leaf</tissue>
    </source>
</reference>
<feature type="domain" description="F-box" evidence="1">
    <location>
        <begin position="7"/>
        <end position="43"/>
    </location>
</feature>
<dbReference type="Pfam" id="PF00646">
    <property type="entry name" value="F-box"/>
    <property type="match status" value="1"/>
</dbReference>
<dbReference type="CDD" id="cd22162">
    <property type="entry name" value="F-box_AtSKIP3-like"/>
    <property type="match status" value="1"/>
</dbReference>
<organism evidence="2 3">
    <name type="scientific">Heracleum sosnowskyi</name>
    <dbReference type="NCBI Taxonomy" id="360622"/>
    <lineage>
        <taxon>Eukaryota</taxon>
        <taxon>Viridiplantae</taxon>
        <taxon>Streptophyta</taxon>
        <taxon>Embryophyta</taxon>
        <taxon>Tracheophyta</taxon>
        <taxon>Spermatophyta</taxon>
        <taxon>Magnoliopsida</taxon>
        <taxon>eudicotyledons</taxon>
        <taxon>Gunneridae</taxon>
        <taxon>Pentapetalae</taxon>
        <taxon>asterids</taxon>
        <taxon>campanulids</taxon>
        <taxon>Apiales</taxon>
        <taxon>Apiaceae</taxon>
        <taxon>Apioideae</taxon>
        <taxon>apioid superclade</taxon>
        <taxon>Tordylieae</taxon>
        <taxon>Tordyliinae</taxon>
        <taxon>Heracleum</taxon>
    </lineage>
</organism>
<sequence>MDQVTENCISLILSFTSPWDTCRASGVSTEFKSAADSDELWNKFLPSDITQILSRSVSPFNHTTKRHFYFLLCDSPVLLDHGKLSFSLDKRSGKKCLMVAARQLSISWGDNPHYWIWSSDNSSRFSEVAILKHVWWLDIRGKIKTGKLSPYTTYETYLVFKLYEDAYGLDSANATIRFVNEREDVPADEASTVYPDTRTAAYNIEQQNGELSRRRKDEWMEIKTGEFETGARDDDEVETRFMSIDGHMSKGGLIVQGIEFRPKQPMIVV</sequence>
<dbReference type="PANTHER" id="PTHR32278:SF116">
    <property type="entry name" value="F-BOX PROTEIN PP2-B10-LIKE"/>
    <property type="match status" value="1"/>
</dbReference>